<keyword evidence="3" id="KW-0028">Amino-acid biosynthesis</keyword>
<keyword evidence="4" id="KW-0808">Transferase</keyword>
<evidence type="ECO:0000259" key="6">
    <source>
        <dbReference type="PROSITE" id="PS50991"/>
    </source>
</evidence>
<dbReference type="PANTHER" id="PTHR10277">
    <property type="entry name" value="HOMOCITRATE SYNTHASE-RELATED"/>
    <property type="match status" value="1"/>
</dbReference>
<dbReference type="CDD" id="cd07940">
    <property type="entry name" value="DRE_TIM_IPMS"/>
    <property type="match status" value="1"/>
</dbReference>
<proteinExistence type="predicted"/>
<evidence type="ECO:0000313" key="8">
    <source>
        <dbReference type="Proteomes" id="UP000247409"/>
    </source>
</evidence>
<dbReference type="AlphaFoldDB" id="A0A2V3J602"/>
<dbReference type="EC" id="2.3.3.13" evidence="2"/>
<keyword evidence="5" id="KW-0100">Branched-chain amino acid biosynthesis</keyword>
<sequence>MLLTAFSYLVTPTSPVSTNGRTLLHTSLQNVNRYWSPPSRFRVRVSASFNDGNLPERSQPVREDAGKVKVFDTTLRDGELSRGVSLGIEDKLLIARQLYKLGVDVIEAGFPASSSSDFLAVTSIAKEIGNLPTPPTICGLARPSKADIDKCFEAIRHAAYPRIHTYLVASRRKSQDKELHRRNLLSTTLEAVKHAKSLCEDVEFSAADVLNTDPDQLCEILELAIQVGATTLSIPDTFGVYLPGDFGDLIKLVASNVRGIENVTISAHTHNDLGLAVANTLSAIENGARQAEVSVNGIGARAGNAALEEVVMALHVRQSHFCKYFASGSNEAGPLTNIKISKLQETSRLVSQLTGMHVQPNKAIVGANAHNFLSERTPEIQHLTDR</sequence>
<keyword evidence="8" id="KW-1185">Reference proteome</keyword>
<dbReference type="SUPFAM" id="SSF51569">
    <property type="entry name" value="Aldolase"/>
    <property type="match status" value="1"/>
</dbReference>
<comment type="pathway">
    <text evidence="1">Amino-acid biosynthesis; L-leucine biosynthesis; L-leucine from 3-methyl-2-oxobutanoate: step 1/4.</text>
</comment>
<gene>
    <name evidence="7" type="ORF">BWQ96_00733</name>
</gene>
<evidence type="ECO:0000256" key="4">
    <source>
        <dbReference type="ARBA" id="ARBA00022679"/>
    </source>
</evidence>
<dbReference type="InterPro" id="IPR050073">
    <property type="entry name" value="2-IPM_HCS-like"/>
</dbReference>
<evidence type="ECO:0000256" key="3">
    <source>
        <dbReference type="ARBA" id="ARBA00022605"/>
    </source>
</evidence>
<feature type="domain" description="Pyruvate carboxyltransferase" evidence="6">
    <location>
        <begin position="68"/>
        <end position="335"/>
    </location>
</feature>
<evidence type="ECO:0000256" key="5">
    <source>
        <dbReference type="ARBA" id="ARBA00023304"/>
    </source>
</evidence>
<dbReference type="GO" id="GO:0009098">
    <property type="term" value="P:L-leucine biosynthetic process"/>
    <property type="evidence" value="ECO:0007669"/>
    <property type="project" value="TreeGrafter"/>
</dbReference>
<protein>
    <recommendedName>
        <fullName evidence="2">2-isopropylmalate synthase</fullName>
        <ecNumber evidence="2">2.3.3.13</ecNumber>
    </recommendedName>
</protein>
<dbReference type="Pfam" id="PF00682">
    <property type="entry name" value="HMGL-like"/>
    <property type="match status" value="1"/>
</dbReference>
<dbReference type="STRING" id="448386.A0A2V3J602"/>
<evidence type="ECO:0000256" key="1">
    <source>
        <dbReference type="ARBA" id="ARBA00004689"/>
    </source>
</evidence>
<comment type="caution">
    <text evidence="7">The sequence shown here is derived from an EMBL/GenBank/DDBJ whole genome shotgun (WGS) entry which is preliminary data.</text>
</comment>
<organism evidence="7 8">
    <name type="scientific">Gracilariopsis chorda</name>
    <dbReference type="NCBI Taxonomy" id="448386"/>
    <lineage>
        <taxon>Eukaryota</taxon>
        <taxon>Rhodophyta</taxon>
        <taxon>Florideophyceae</taxon>
        <taxon>Rhodymeniophycidae</taxon>
        <taxon>Gracilariales</taxon>
        <taxon>Gracilariaceae</taxon>
        <taxon>Gracilariopsis</taxon>
    </lineage>
</organism>
<dbReference type="GO" id="GO:0003852">
    <property type="term" value="F:2-isopropylmalate synthase activity"/>
    <property type="evidence" value="ECO:0007669"/>
    <property type="project" value="UniProtKB-EC"/>
</dbReference>
<name>A0A2V3J602_9FLOR</name>
<dbReference type="PROSITE" id="PS00816">
    <property type="entry name" value="AIPM_HOMOCIT_SYNTH_2"/>
    <property type="match status" value="1"/>
</dbReference>
<dbReference type="OrthoDB" id="2015253at2759"/>
<dbReference type="PROSITE" id="PS50991">
    <property type="entry name" value="PYR_CT"/>
    <property type="match status" value="1"/>
</dbReference>
<dbReference type="PANTHER" id="PTHR10277:SF9">
    <property type="entry name" value="2-ISOPROPYLMALATE SYNTHASE 1, CHLOROPLASTIC-RELATED"/>
    <property type="match status" value="1"/>
</dbReference>
<dbReference type="Proteomes" id="UP000247409">
    <property type="component" value="Unassembled WGS sequence"/>
</dbReference>
<dbReference type="InterPro" id="IPR002034">
    <property type="entry name" value="AIPM/Hcit_synth_CS"/>
</dbReference>
<evidence type="ECO:0000256" key="2">
    <source>
        <dbReference type="ARBA" id="ARBA00012973"/>
    </source>
</evidence>
<evidence type="ECO:0000313" key="7">
    <source>
        <dbReference type="EMBL" id="PXF49417.1"/>
    </source>
</evidence>
<dbReference type="EMBL" id="NBIV01000005">
    <property type="protein sequence ID" value="PXF49417.1"/>
    <property type="molecule type" value="Genomic_DNA"/>
</dbReference>
<reference evidence="7 8" key="1">
    <citation type="journal article" date="2018" name="Mol. Biol. Evol.">
        <title>Analysis of the draft genome of the red seaweed Gracilariopsis chorda provides insights into genome size evolution in Rhodophyta.</title>
        <authorList>
            <person name="Lee J."/>
            <person name="Yang E.C."/>
            <person name="Graf L."/>
            <person name="Yang J.H."/>
            <person name="Qiu H."/>
            <person name="Zel Zion U."/>
            <person name="Chan C.X."/>
            <person name="Stephens T.G."/>
            <person name="Weber A.P.M."/>
            <person name="Boo G.H."/>
            <person name="Boo S.M."/>
            <person name="Kim K.M."/>
            <person name="Shin Y."/>
            <person name="Jung M."/>
            <person name="Lee S.J."/>
            <person name="Yim H.S."/>
            <person name="Lee J.H."/>
            <person name="Bhattacharya D."/>
            <person name="Yoon H.S."/>
        </authorList>
    </citation>
    <scope>NUCLEOTIDE SEQUENCE [LARGE SCALE GENOMIC DNA]</scope>
    <source>
        <strain evidence="7 8">SKKU-2015</strain>
        <tissue evidence="7">Whole body</tissue>
    </source>
</reference>
<dbReference type="Gene3D" id="3.20.20.70">
    <property type="entry name" value="Aldolase class I"/>
    <property type="match status" value="1"/>
</dbReference>
<dbReference type="InterPro" id="IPR000891">
    <property type="entry name" value="PYR_CT"/>
</dbReference>
<accession>A0A2V3J602</accession>
<dbReference type="InterPro" id="IPR013785">
    <property type="entry name" value="Aldolase_TIM"/>
</dbReference>
<dbReference type="FunFam" id="3.20.20.70:FF:000010">
    <property type="entry name" value="2-isopropylmalate synthase"/>
    <property type="match status" value="1"/>
</dbReference>